<protein>
    <recommendedName>
        <fullName evidence="3">Aspartate racemase</fullName>
    </recommendedName>
</protein>
<evidence type="ECO:0008006" key="3">
    <source>
        <dbReference type="Google" id="ProtNLM"/>
    </source>
</evidence>
<proteinExistence type="predicted"/>
<organism evidence="1 2">
    <name type="scientific">Dyadobacter soli</name>
    <dbReference type="NCBI Taxonomy" id="659014"/>
    <lineage>
        <taxon>Bacteria</taxon>
        <taxon>Pseudomonadati</taxon>
        <taxon>Bacteroidota</taxon>
        <taxon>Cytophagia</taxon>
        <taxon>Cytophagales</taxon>
        <taxon>Spirosomataceae</taxon>
        <taxon>Dyadobacter</taxon>
    </lineage>
</organism>
<sequence>MNADVVILGCIELPIMFLSAQHLPARVNLTAVLAKKCVAIALQKQAREPG</sequence>
<name>A0A1G8D5H0_9BACT</name>
<gene>
    <name evidence="1" type="ORF">SAMN04487996_1434</name>
</gene>
<evidence type="ECO:0000313" key="1">
    <source>
        <dbReference type="EMBL" id="SDH52480.1"/>
    </source>
</evidence>
<dbReference type="InterPro" id="IPR001920">
    <property type="entry name" value="Asp/Glu_race"/>
</dbReference>
<keyword evidence="2" id="KW-1185">Reference proteome</keyword>
<dbReference type="GO" id="GO:0016855">
    <property type="term" value="F:racemase and epimerase activity, acting on amino acids and derivatives"/>
    <property type="evidence" value="ECO:0007669"/>
    <property type="project" value="InterPro"/>
</dbReference>
<dbReference type="AlphaFoldDB" id="A0A1G8D5H0"/>
<dbReference type="Proteomes" id="UP000198748">
    <property type="component" value="Unassembled WGS sequence"/>
</dbReference>
<reference evidence="2" key="1">
    <citation type="submission" date="2016-10" db="EMBL/GenBank/DDBJ databases">
        <authorList>
            <person name="Varghese N."/>
            <person name="Submissions S."/>
        </authorList>
    </citation>
    <scope>NUCLEOTIDE SEQUENCE [LARGE SCALE GENOMIC DNA]</scope>
    <source>
        <strain evidence="2">DSM 25329</strain>
    </source>
</reference>
<dbReference type="SUPFAM" id="SSF53681">
    <property type="entry name" value="Aspartate/glutamate racemase"/>
    <property type="match status" value="1"/>
</dbReference>
<evidence type="ECO:0000313" key="2">
    <source>
        <dbReference type="Proteomes" id="UP000198748"/>
    </source>
</evidence>
<dbReference type="EMBL" id="FNAN01000043">
    <property type="protein sequence ID" value="SDH52480.1"/>
    <property type="molecule type" value="Genomic_DNA"/>
</dbReference>
<accession>A0A1G8D5H0</accession>
<dbReference type="STRING" id="659014.SAMN04487996_1434"/>